<accession>A0A6J4LQK4</accession>
<dbReference type="EMBL" id="CADCTV010000520">
    <property type="protein sequence ID" value="CAA9338098.1"/>
    <property type="molecule type" value="Genomic_DNA"/>
</dbReference>
<protein>
    <submittedName>
        <fullName evidence="2">Uncharacterized protein</fullName>
    </submittedName>
</protein>
<dbReference type="AlphaFoldDB" id="A0A6J4LQK4"/>
<evidence type="ECO:0000256" key="1">
    <source>
        <dbReference type="SAM" id="MobiDB-lite"/>
    </source>
</evidence>
<proteinExistence type="predicted"/>
<gene>
    <name evidence="2" type="ORF">AVDCRST_MAG89-2489</name>
</gene>
<evidence type="ECO:0000313" key="2">
    <source>
        <dbReference type="EMBL" id="CAA9338098.1"/>
    </source>
</evidence>
<feature type="non-terminal residue" evidence="2">
    <location>
        <position position="1"/>
    </location>
</feature>
<sequence>CTRPAEAQSNSPSPPLAGERAGERGLPGACAGNTRSALFLASVPCRVRHAGRSAIQVSPSPAQRGTGAGGTTSHAAPHQNAQEKRN</sequence>
<organism evidence="2">
    <name type="scientific">uncultured Gemmatimonadota bacterium</name>
    <dbReference type="NCBI Taxonomy" id="203437"/>
    <lineage>
        <taxon>Bacteria</taxon>
        <taxon>Pseudomonadati</taxon>
        <taxon>Gemmatimonadota</taxon>
        <taxon>environmental samples</taxon>
    </lineage>
</organism>
<feature type="non-terminal residue" evidence="2">
    <location>
        <position position="86"/>
    </location>
</feature>
<feature type="region of interest" description="Disordered" evidence="1">
    <location>
        <begin position="1"/>
        <end position="28"/>
    </location>
</feature>
<feature type="region of interest" description="Disordered" evidence="1">
    <location>
        <begin position="52"/>
        <end position="86"/>
    </location>
</feature>
<reference evidence="2" key="1">
    <citation type="submission" date="2020-02" db="EMBL/GenBank/DDBJ databases">
        <authorList>
            <person name="Meier V. D."/>
        </authorList>
    </citation>
    <scope>NUCLEOTIDE SEQUENCE</scope>
    <source>
        <strain evidence="2">AVDCRST_MAG89</strain>
    </source>
</reference>
<name>A0A6J4LQK4_9BACT</name>